<feature type="domain" description="Nudix hydrolase" evidence="1">
    <location>
        <begin position="11"/>
        <end position="172"/>
    </location>
</feature>
<dbReference type="InterPro" id="IPR050662">
    <property type="entry name" value="Sec-metab_biosynth-thioest"/>
</dbReference>
<dbReference type="Gene3D" id="1.10.10.10">
    <property type="entry name" value="Winged helix-like DNA-binding domain superfamily/Winged helix DNA-binding domain"/>
    <property type="match status" value="1"/>
</dbReference>
<reference evidence="2 3" key="1">
    <citation type="submission" date="2019-01" db="EMBL/GenBank/DDBJ databases">
        <authorList>
            <person name="Chen W.-M."/>
        </authorList>
    </citation>
    <scope>NUCLEOTIDE SEQUENCE [LARGE SCALE GENOMIC DNA]</scope>
    <source>
        <strain evidence="2 3">KYPY4</strain>
    </source>
</reference>
<evidence type="ECO:0000313" key="3">
    <source>
        <dbReference type="Proteomes" id="UP000285575"/>
    </source>
</evidence>
<dbReference type="Proteomes" id="UP000285575">
    <property type="component" value="Unassembled WGS sequence"/>
</dbReference>
<dbReference type="InterPro" id="IPR001279">
    <property type="entry name" value="Metallo-B-lactamas"/>
</dbReference>
<dbReference type="CDD" id="cd18870">
    <property type="entry name" value="NUDIX_AcylCoAdiphos_Nudt19"/>
    <property type="match status" value="1"/>
</dbReference>
<keyword evidence="2" id="KW-0378">Hydrolase</keyword>
<dbReference type="PANTHER" id="PTHR23131:SF0">
    <property type="entry name" value="ENDORIBONUCLEASE LACTB2"/>
    <property type="match status" value="1"/>
</dbReference>
<organism evidence="2 3">
    <name type="scientific">Rubrivivax rivuli</name>
    <dbReference type="NCBI Taxonomy" id="1862385"/>
    <lineage>
        <taxon>Bacteria</taxon>
        <taxon>Pseudomonadati</taxon>
        <taxon>Pseudomonadota</taxon>
        <taxon>Betaproteobacteria</taxon>
        <taxon>Burkholderiales</taxon>
        <taxon>Sphaerotilaceae</taxon>
        <taxon>Rubrivivax</taxon>
    </lineage>
</organism>
<dbReference type="PANTHER" id="PTHR23131">
    <property type="entry name" value="ENDORIBONUCLEASE LACTB2"/>
    <property type="match status" value="1"/>
</dbReference>
<keyword evidence="3" id="KW-1185">Reference proteome</keyword>
<dbReference type="PROSITE" id="PS51462">
    <property type="entry name" value="NUDIX"/>
    <property type="match status" value="1"/>
</dbReference>
<dbReference type="InterPro" id="IPR041516">
    <property type="entry name" value="LACTB2_WH"/>
</dbReference>
<dbReference type="CDD" id="cd16278">
    <property type="entry name" value="metallo-hydrolase-like_MBL-fold"/>
    <property type="match status" value="1"/>
</dbReference>
<sequence length="558" mass="59083">MNAPSYEPPPGTRPSASLLLLRDAAEGVEVLMLRRAERDGDQRSGAAVFPGGQLDARDHAAHALCLGPGDAEASAQLGVAAGGLDYFIAAVRETFEEAGLLLATGAPDLAALHPWRDRLQSGEASFFDFCQATGVQPDLRGLVYAAHWLTPRGAPKRFDTRFFAVRAPAGQQAEVDHGEAVALMWLRPAQALDQALGLKLLPVTRELLKELGGYRDVDAALAAMAERAARGAVPLVEPRRALTARGPGVVLPHELPYAEIGRLDPQGHGEAHATLVAGRVVALSPRVLRITAPNPGPMTGPGTNTYLVGGGAAGSGWTAIDPGPESAPHLQALLAALAERGGRLERILVTHTHRDHSPGAAALAAATGAPVWGRVADHPAWQDETFRPDHVPQHGERIACGEGATLRVWHTPGHASNHLCYLLEEERLLFTGDHVMQGSTVVINPPDGDMAVYLASLHELLQAPLDWLAPGHGYLVAEPHAVLRALIAHRLKREAKVAQGLQQAGPGTLAELVGTVYDDVPVALHGVAQRSLLAHLLKLQAEGRAAVDGQQRWAAAER</sequence>
<dbReference type="SMART" id="SM00849">
    <property type="entry name" value="Lactamase_B"/>
    <property type="match status" value="1"/>
</dbReference>
<dbReference type="InterPro" id="IPR015797">
    <property type="entry name" value="NUDIX_hydrolase-like_dom_sf"/>
</dbReference>
<dbReference type="SUPFAM" id="SSF56281">
    <property type="entry name" value="Metallo-hydrolase/oxidoreductase"/>
    <property type="match status" value="1"/>
</dbReference>
<comment type="caution">
    <text evidence="2">The sequence shown here is derived from an EMBL/GenBank/DDBJ whole genome shotgun (WGS) entry which is preliminary data.</text>
</comment>
<dbReference type="EMBL" id="SACR01000003">
    <property type="protein sequence ID" value="RVU46507.1"/>
    <property type="molecule type" value="Genomic_DNA"/>
</dbReference>
<dbReference type="AlphaFoldDB" id="A0A437RIA9"/>
<evidence type="ECO:0000259" key="1">
    <source>
        <dbReference type="PROSITE" id="PS51462"/>
    </source>
</evidence>
<dbReference type="RefSeq" id="WP_128228867.1">
    <property type="nucleotide sequence ID" value="NZ_SACR01000003.1"/>
</dbReference>
<gene>
    <name evidence="2" type="ORF">EOE66_11855</name>
</gene>
<dbReference type="Pfam" id="PF00753">
    <property type="entry name" value="Lactamase_B"/>
    <property type="match status" value="1"/>
</dbReference>
<dbReference type="Gene3D" id="3.90.79.10">
    <property type="entry name" value="Nucleoside Triphosphate Pyrophosphohydrolase"/>
    <property type="match status" value="1"/>
</dbReference>
<protein>
    <submittedName>
        <fullName evidence="2">MBL fold metallo-hydrolase</fullName>
    </submittedName>
</protein>
<dbReference type="SUPFAM" id="SSF55811">
    <property type="entry name" value="Nudix"/>
    <property type="match status" value="1"/>
</dbReference>
<dbReference type="Pfam" id="PF17778">
    <property type="entry name" value="WHD_BLACT"/>
    <property type="match status" value="1"/>
</dbReference>
<name>A0A437RIA9_9BURK</name>
<evidence type="ECO:0000313" key="2">
    <source>
        <dbReference type="EMBL" id="RVU46507.1"/>
    </source>
</evidence>
<accession>A0A437RIA9</accession>
<proteinExistence type="predicted"/>
<dbReference type="Gene3D" id="3.60.15.10">
    <property type="entry name" value="Ribonuclease Z/Hydroxyacylglutathione hydrolase-like"/>
    <property type="match status" value="1"/>
</dbReference>
<dbReference type="GO" id="GO:0016787">
    <property type="term" value="F:hydrolase activity"/>
    <property type="evidence" value="ECO:0007669"/>
    <property type="project" value="UniProtKB-KW"/>
</dbReference>
<dbReference type="OrthoDB" id="9788263at2"/>
<dbReference type="InterPro" id="IPR036866">
    <property type="entry name" value="RibonucZ/Hydroxyglut_hydro"/>
</dbReference>
<dbReference type="InterPro" id="IPR000086">
    <property type="entry name" value="NUDIX_hydrolase_dom"/>
</dbReference>
<dbReference type="InterPro" id="IPR036388">
    <property type="entry name" value="WH-like_DNA-bd_sf"/>
</dbReference>